<dbReference type="SUPFAM" id="SSF50331">
    <property type="entry name" value="MOP-like"/>
    <property type="match status" value="1"/>
</dbReference>
<dbReference type="PANTHER" id="PTHR24220">
    <property type="entry name" value="IMPORT ATP-BINDING PROTEIN"/>
    <property type="match status" value="1"/>
</dbReference>
<dbReference type="PROSITE" id="PS50893">
    <property type="entry name" value="ABC_TRANSPORTER_2"/>
    <property type="match status" value="1"/>
</dbReference>
<proteinExistence type="predicted"/>
<dbReference type="EMBL" id="BDFE01000015">
    <property type="protein sequence ID" value="GAU08313.1"/>
    <property type="molecule type" value="Genomic_DNA"/>
</dbReference>
<evidence type="ECO:0000259" key="4">
    <source>
        <dbReference type="PROSITE" id="PS50893"/>
    </source>
</evidence>
<organism evidence="5 6">
    <name type="scientific">Desulfoplanes formicivorans</name>
    <dbReference type="NCBI Taxonomy" id="1592317"/>
    <lineage>
        <taxon>Bacteria</taxon>
        <taxon>Pseudomonadati</taxon>
        <taxon>Thermodesulfobacteriota</taxon>
        <taxon>Desulfovibrionia</taxon>
        <taxon>Desulfovibrionales</taxon>
        <taxon>Desulfoplanaceae</taxon>
        <taxon>Desulfoplanes</taxon>
    </lineage>
</organism>
<keyword evidence="6" id="KW-1185">Reference proteome</keyword>
<dbReference type="GO" id="GO:0005886">
    <property type="term" value="C:plasma membrane"/>
    <property type="evidence" value="ECO:0007669"/>
    <property type="project" value="TreeGrafter"/>
</dbReference>
<gene>
    <name evidence="5" type="ORF">DPF_1019</name>
</gene>
<keyword evidence="1" id="KW-0813">Transport</keyword>
<reference evidence="6" key="1">
    <citation type="submission" date="2016-06" db="EMBL/GenBank/DDBJ databases">
        <title>Draft genome sequence of Desulfoplanes formicivorans strain Pf12B.</title>
        <authorList>
            <person name="Watanabe M."/>
            <person name="Kojima H."/>
            <person name="Fukui M."/>
        </authorList>
    </citation>
    <scope>NUCLEOTIDE SEQUENCE [LARGE SCALE GENOMIC DNA]</scope>
    <source>
        <strain evidence="6">Pf12B</strain>
    </source>
</reference>
<keyword evidence="3" id="KW-0067">ATP-binding</keyword>
<dbReference type="SMART" id="SM00382">
    <property type="entry name" value="AAA"/>
    <property type="match status" value="1"/>
</dbReference>
<evidence type="ECO:0000256" key="1">
    <source>
        <dbReference type="ARBA" id="ARBA00022448"/>
    </source>
</evidence>
<evidence type="ECO:0000256" key="2">
    <source>
        <dbReference type="ARBA" id="ARBA00022741"/>
    </source>
</evidence>
<dbReference type="InterPro" id="IPR015854">
    <property type="entry name" value="ABC_transpr_LolD-like"/>
</dbReference>
<dbReference type="GO" id="GO:0022857">
    <property type="term" value="F:transmembrane transporter activity"/>
    <property type="evidence" value="ECO:0007669"/>
    <property type="project" value="TreeGrafter"/>
</dbReference>
<dbReference type="GO" id="GO:0005524">
    <property type="term" value="F:ATP binding"/>
    <property type="evidence" value="ECO:0007669"/>
    <property type="project" value="UniProtKB-KW"/>
</dbReference>
<keyword evidence="2" id="KW-0547">Nucleotide-binding</keyword>
<dbReference type="SUPFAM" id="SSF52540">
    <property type="entry name" value="P-loop containing nucleoside triphosphate hydrolases"/>
    <property type="match status" value="1"/>
</dbReference>
<comment type="caution">
    <text evidence="5">The sequence shown here is derived from an EMBL/GenBank/DDBJ whole genome shotgun (WGS) entry which is preliminary data.</text>
</comment>
<evidence type="ECO:0000256" key="3">
    <source>
        <dbReference type="ARBA" id="ARBA00022840"/>
    </source>
</evidence>
<evidence type="ECO:0000313" key="5">
    <source>
        <dbReference type="EMBL" id="GAU08313.1"/>
    </source>
</evidence>
<dbReference type="STRING" id="1592317.DPF_1019"/>
<dbReference type="Proteomes" id="UP000095200">
    <property type="component" value="Unassembled WGS sequence"/>
</dbReference>
<feature type="domain" description="ABC transporter" evidence="4">
    <location>
        <begin position="3"/>
        <end position="236"/>
    </location>
</feature>
<dbReference type="Pfam" id="PF00005">
    <property type="entry name" value="ABC_tran"/>
    <property type="match status" value="1"/>
</dbReference>
<dbReference type="AlphaFoldDB" id="A0A194AG62"/>
<dbReference type="OrthoDB" id="9809450at2"/>
<dbReference type="InterPro" id="IPR003593">
    <property type="entry name" value="AAA+_ATPase"/>
</dbReference>
<accession>A0A194AG62</accession>
<sequence length="338" mass="37427">MLYAARNLRKTYGERTVLDIDELHIQAGNIYGLLGPNGSGKSTLLSLLAFLDTPSSGNLWYRGNLVRSHPNELLALRREVILVDQHPILFSTSVFKNVEFGLKVRGIPARQRKRIVEESLDLVGMRAFIHERSHHLSGGETQRLAIARALACSPRVLLFDEPTASVDVENQIAIENIIHEVHQEKNMSIILCTHDMLQVSRLAQETIFLFDGRRSASTHENIFSAQVYEQDGMPLAKLTDQIAVPLASSVQGKIKLAIAPQSIKLFPVTAQAGKPQRITGTVMQLTREGRHIRALVDMGVPLSVRIPLREFTSLSICVGDRVLVDCPAHGVSILSRDG</sequence>
<name>A0A194AG62_9BACT</name>
<dbReference type="InterPro" id="IPR003439">
    <property type="entry name" value="ABC_transporter-like_ATP-bd"/>
</dbReference>
<evidence type="ECO:0000313" key="6">
    <source>
        <dbReference type="Proteomes" id="UP000095200"/>
    </source>
</evidence>
<dbReference type="InterPro" id="IPR008995">
    <property type="entry name" value="Mo/tungstate-bd_C_term_dom"/>
</dbReference>
<protein>
    <submittedName>
        <fullName evidence="5">ABC transporter related protein</fullName>
    </submittedName>
</protein>
<dbReference type="Gene3D" id="3.40.50.300">
    <property type="entry name" value="P-loop containing nucleotide triphosphate hydrolases"/>
    <property type="match status" value="1"/>
</dbReference>
<dbReference type="RefSeq" id="WP_069857808.1">
    <property type="nucleotide sequence ID" value="NZ_BDFE01000015.1"/>
</dbReference>
<dbReference type="InterPro" id="IPR027417">
    <property type="entry name" value="P-loop_NTPase"/>
</dbReference>
<dbReference type="GO" id="GO:0016887">
    <property type="term" value="F:ATP hydrolysis activity"/>
    <property type="evidence" value="ECO:0007669"/>
    <property type="project" value="InterPro"/>
</dbReference>